<reference evidence="1" key="1">
    <citation type="submission" date="2021-02" db="EMBL/GenBank/DDBJ databases">
        <authorList>
            <person name="Dougan E. K."/>
            <person name="Rhodes N."/>
            <person name="Thang M."/>
            <person name="Chan C."/>
        </authorList>
    </citation>
    <scope>NUCLEOTIDE SEQUENCE</scope>
</reference>
<gene>
    <name evidence="1" type="ORF">SNAT2548_LOCUS9928</name>
</gene>
<dbReference type="AlphaFoldDB" id="A0A812KVV9"/>
<dbReference type="EMBL" id="CAJNDS010000793">
    <property type="protein sequence ID" value="CAE7234648.1"/>
    <property type="molecule type" value="Genomic_DNA"/>
</dbReference>
<protein>
    <submittedName>
        <fullName evidence="1">Uncharacterized protein</fullName>
    </submittedName>
</protein>
<evidence type="ECO:0000313" key="2">
    <source>
        <dbReference type="Proteomes" id="UP000604046"/>
    </source>
</evidence>
<proteinExistence type="predicted"/>
<keyword evidence="2" id="KW-1185">Reference proteome</keyword>
<sequence length="158" mass="16946">MTVADFGRASQGTCVGGRTASSKHTFITIRPAGPEHHGCELLMLPHKVPAWPLVFGRANQGTCVGGRTASSKHTFVTIQPTGPEHHGCELLMLLHKVPAGPSLTLGGPTMAHVWAAEPLAPSTTRSSIRLQRDIRLLSQSLQEERGTTSGWATKPAWR</sequence>
<organism evidence="1 2">
    <name type="scientific">Symbiodinium natans</name>
    <dbReference type="NCBI Taxonomy" id="878477"/>
    <lineage>
        <taxon>Eukaryota</taxon>
        <taxon>Sar</taxon>
        <taxon>Alveolata</taxon>
        <taxon>Dinophyceae</taxon>
        <taxon>Suessiales</taxon>
        <taxon>Symbiodiniaceae</taxon>
        <taxon>Symbiodinium</taxon>
    </lineage>
</organism>
<dbReference type="Proteomes" id="UP000604046">
    <property type="component" value="Unassembled WGS sequence"/>
</dbReference>
<comment type="caution">
    <text evidence="1">The sequence shown here is derived from an EMBL/GenBank/DDBJ whole genome shotgun (WGS) entry which is preliminary data.</text>
</comment>
<evidence type="ECO:0000313" key="1">
    <source>
        <dbReference type="EMBL" id="CAE7234648.1"/>
    </source>
</evidence>
<name>A0A812KVV9_9DINO</name>
<accession>A0A812KVV9</accession>